<protein>
    <submittedName>
        <fullName evidence="1">Uncharacterized protein</fullName>
    </submittedName>
</protein>
<accession>A0A9Q3F1X5</accession>
<dbReference type="Proteomes" id="UP000765509">
    <property type="component" value="Unassembled WGS sequence"/>
</dbReference>
<proteinExistence type="predicted"/>
<evidence type="ECO:0000313" key="1">
    <source>
        <dbReference type="EMBL" id="MBW0530047.1"/>
    </source>
</evidence>
<gene>
    <name evidence="1" type="ORF">O181_069762</name>
</gene>
<dbReference type="AlphaFoldDB" id="A0A9Q3F1X5"/>
<organism evidence="1 2">
    <name type="scientific">Austropuccinia psidii MF-1</name>
    <dbReference type="NCBI Taxonomy" id="1389203"/>
    <lineage>
        <taxon>Eukaryota</taxon>
        <taxon>Fungi</taxon>
        <taxon>Dikarya</taxon>
        <taxon>Basidiomycota</taxon>
        <taxon>Pucciniomycotina</taxon>
        <taxon>Pucciniomycetes</taxon>
        <taxon>Pucciniales</taxon>
        <taxon>Sphaerophragmiaceae</taxon>
        <taxon>Austropuccinia</taxon>
    </lineage>
</organism>
<reference evidence="1" key="1">
    <citation type="submission" date="2021-03" db="EMBL/GenBank/DDBJ databases">
        <title>Draft genome sequence of rust myrtle Austropuccinia psidii MF-1, a brazilian biotype.</title>
        <authorList>
            <person name="Quecine M.C."/>
            <person name="Pachon D.M.R."/>
            <person name="Bonatelli M.L."/>
            <person name="Correr F.H."/>
            <person name="Franceschini L.M."/>
            <person name="Leite T.F."/>
            <person name="Margarido G.R.A."/>
            <person name="Almeida C.A."/>
            <person name="Ferrarezi J.A."/>
            <person name="Labate C.A."/>
        </authorList>
    </citation>
    <scope>NUCLEOTIDE SEQUENCE</scope>
    <source>
        <strain evidence="1">MF-1</strain>
    </source>
</reference>
<dbReference type="EMBL" id="AVOT02035644">
    <property type="protein sequence ID" value="MBW0530047.1"/>
    <property type="molecule type" value="Genomic_DNA"/>
</dbReference>
<comment type="caution">
    <text evidence="1">The sequence shown here is derived from an EMBL/GenBank/DDBJ whole genome shotgun (WGS) entry which is preliminary data.</text>
</comment>
<evidence type="ECO:0000313" key="2">
    <source>
        <dbReference type="Proteomes" id="UP000765509"/>
    </source>
</evidence>
<name>A0A9Q3F1X5_9BASI</name>
<keyword evidence="2" id="KW-1185">Reference proteome</keyword>
<sequence length="104" mass="11685">MLSSRPQQRKVFLKRLSSWFKDWLILASCIRPCESPPGYGALRPEMHVADGITHVTLMELHWSQKEPTRNPQGAEPLYANGAENPEIFGCLVQTSPCLQPGLKP</sequence>